<feature type="compositionally biased region" description="Acidic residues" evidence="5">
    <location>
        <begin position="97"/>
        <end position="110"/>
    </location>
</feature>
<dbReference type="SUPFAM" id="SSF68906">
    <property type="entry name" value="SAP domain"/>
    <property type="match status" value="1"/>
</dbReference>
<dbReference type="InterPro" id="IPR035979">
    <property type="entry name" value="RBD_domain_sf"/>
</dbReference>
<reference evidence="9" key="1">
    <citation type="submission" date="2025-08" db="UniProtKB">
        <authorList>
            <consortium name="RefSeq"/>
        </authorList>
    </citation>
    <scope>IDENTIFICATION</scope>
    <source>
        <tissue evidence="9">Muscle</tissue>
    </source>
</reference>
<feature type="compositionally biased region" description="Basic and acidic residues" evidence="5">
    <location>
        <begin position="783"/>
        <end position="814"/>
    </location>
</feature>
<evidence type="ECO:0000256" key="5">
    <source>
        <dbReference type="SAM" id="MobiDB-lite"/>
    </source>
</evidence>
<feature type="compositionally biased region" description="Basic and acidic residues" evidence="5">
    <location>
        <begin position="141"/>
        <end position="152"/>
    </location>
</feature>
<evidence type="ECO:0000259" key="6">
    <source>
        <dbReference type="PROSITE" id="PS50102"/>
    </source>
</evidence>
<feature type="compositionally biased region" description="Basic and acidic residues" evidence="5">
    <location>
        <begin position="251"/>
        <end position="260"/>
    </location>
</feature>
<accession>A0ABM1BAW3</accession>
<feature type="domain" description="SAP" evidence="7">
    <location>
        <begin position="17"/>
        <end position="51"/>
    </location>
</feature>
<feature type="compositionally biased region" description="Basic and acidic residues" evidence="5">
    <location>
        <begin position="267"/>
        <end position="299"/>
    </location>
</feature>
<feature type="compositionally biased region" description="Basic and acidic residues" evidence="5">
    <location>
        <begin position="51"/>
        <end position="62"/>
    </location>
</feature>
<proteinExistence type="predicted"/>
<dbReference type="SMART" id="SM00360">
    <property type="entry name" value="RRM"/>
    <property type="match status" value="1"/>
</dbReference>
<protein>
    <submittedName>
        <fullName evidence="9">SAFB-like transcription modulator isoform X1</fullName>
    </submittedName>
</protein>
<feature type="compositionally biased region" description="Low complexity" evidence="5">
    <location>
        <begin position="617"/>
        <end position="628"/>
    </location>
</feature>
<dbReference type="PROSITE" id="PS50102">
    <property type="entry name" value="RRM"/>
    <property type="match status" value="1"/>
</dbReference>
<feature type="region of interest" description="Disordered" evidence="5">
    <location>
        <begin position="51"/>
        <end position="386"/>
    </location>
</feature>
<dbReference type="Gene3D" id="1.10.720.30">
    <property type="entry name" value="SAP domain"/>
    <property type="match status" value="1"/>
</dbReference>
<dbReference type="Pfam" id="PF00076">
    <property type="entry name" value="RRM_1"/>
    <property type="match status" value="1"/>
</dbReference>
<feature type="compositionally biased region" description="Gly residues" evidence="5">
    <location>
        <begin position="602"/>
        <end position="616"/>
    </location>
</feature>
<feature type="compositionally biased region" description="Basic and acidic residues" evidence="5">
    <location>
        <begin position="369"/>
        <end position="386"/>
    </location>
</feature>
<dbReference type="InterPro" id="IPR012677">
    <property type="entry name" value="Nucleotide-bd_a/b_plait_sf"/>
</dbReference>
<feature type="compositionally biased region" description="Acidic residues" evidence="5">
    <location>
        <begin position="539"/>
        <end position="564"/>
    </location>
</feature>
<dbReference type="Proteomes" id="UP000694941">
    <property type="component" value="Unplaced"/>
</dbReference>
<keyword evidence="2 4" id="KW-0694">RNA-binding</keyword>
<evidence type="ECO:0000256" key="4">
    <source>
        <dbReference type="PROSITE-ProRule" id="PRU00176"/>
    </source>
</evidence>
<feature type="compositionally biased region" description="Basic and acidic residues" evidence="5">
    <location>
        <begin position="726"/>
        <end position="753"/>
    </location>
</feature>
<feature type="compositionally biased region" description="Low complexity" evidence="5">
    <location>
        <begin position="497"/>
        <end position="508"/>
    </location>
</feature>
<feature type="compositionally biased region" description="Basic and acidic residues" evidence="5">
    <location>
        <begin position="326"/>
        <end position="339"/>
    </location>
</feature>
<feature type="compositionally biased region" description="Basic and acidic residues" evidence="5">
    <location>
        <begin position="832"/>
        <end position="900"/>
    </location>
</feature>
<feature type="compositionally biased region" description="Basic and acidic residues" evidence="5">
    <location>
        <begin position="509"/>
        <end position="538"/>
    </location>
</feature>
<dbReference type="GeneID" id="106462902"/>
<feature type="compositionally biased region" description="Low complexity" evidence="5">
    <location>
        <begin position="356"/>
        <end position="368"/>
    </location>
</feature>
<feature type="compositionally biased region" description="Polar residues" evidence="5">
    <location>
        <begin position="343"/>
        <end position="355"/>
    </location>
</feature>
<feature type="compositionally biased region" description="Basic and acidic residues" evidence="5">
    <location>
        <begin position="763"/>
        <end position="776"/>
    </location>
</feature>
<feature type="compositionally biased region" description="Low complexity" evidence="5">
    <location>
        <begin position="922"/>
        <end position="933"/>
    </location>
</feature>
<dbReference type="InterPro" id="IPR000504">
    <property type="entry name" value="RRM_dom"/>
</dbReference>
<name>A0ABM1BAW3_LIMPO</name>
<evidence type="ECO:0000313" key="8">
    <source>
        <dbReference type="Proteomes" id="UP000694941"/>
    </source>
</evidence>
<dbReference type="PANTHER" id="PTHR15683">
    <property type="entry name" value="SCAFFOLD ATTACHMENT FACTOR B-RELATED"/>
    <property type="match status" value="1"/>
</dbReference>
<evidence type="ECO:0000256" key="2">
    <source>
        <dbReference type="ARBA" id="ARBA00022884"/>
    </source>
</evidence>
<comment type="subcellular location">
    <subcellularLocation>
        <location evidence="1">Nucleus</location>
    </subcellularLocation>
</comment>
<dbReference type="PROSITE" id="PS50800">
    <property type="entry name" value="SAP"/>
    <property type="match status" value="1"/>
</dbReference>
<gene>
    <name evidence="9" type="primary">LOC106462902</name>
</gene>
<evidence type="ECO:0000256" key="1">
    <source>
        <dbReference type="ARBA" id="ARBA00004123"/>
    </source>
</evidence>
<evidence type="ECO:0000313" key="9">
    <source>
        <dbReference type="RefSeq" id="XP_013778321.1"/>
    </source>
</evidence>
<dbReference type="PANTHER" id="PTHR15683:SF8">
    <property type="entry name" value="SCAFFOLD ATTACHMENT FACTOR B, ISOFORM B"/>
    <property type="match status" value="1"/>
</dbReference>
<evidence type="ECO:0000256" key="3">
    <source>
        <dbReference type="ARBA" id="ARBA00023242"/>
    </source>
</evidence>
<sequence length="1000" mass="112827">MAANQEENSGSTTKKKITDLRVVDLRVELEKRGLDKGGVKSALIERLTKCLEDEGVDPDSHLFEVTAEGTPAKKTPVSKRTSKRSSNESETQGTVDGQDEDDDEKGDSDDEKISSEALDIVEETLQLSVVDEDKFEDENQEDKTKEMAKEGKSVTSTLQEENLKSQDDDDDTIQESDPPKDNTEEIATEQSSDFSPPKPESAPVVAPLTVEDVINLHSPDQKPSDASLIVNVDDMQSDLDGDLEGTLSEAGSEKYREDNRSNSNNSNDDKQGLISECKDKQEDEDASKTRTIDPEKEETNLDNSSSSSQKKTNHAQEADEAATEGEQQKQESADKKEAVQEGGNISVTETAEQQPSAATDAASKAKSTGLKDNRSASKDETKGERVKRVVAASRNLWVSGLAANTRAADLKTLFSKHGKVVGAKIVTNAKIPGSRCYGFMTMATSEEASKCIQHLHRTELHGKMISVEKTKHEPFGLKRVEGKPGSGTVKKVTAKDPGTVKTATPAAVKKTEKAEEEKKEGEAEINKDNSSEEPKGEEEQAEQGEEQISLEENKEENEEDEDEGSKEKDKSEEKEGSVHSRSKGYSTDRSRRGFTRRPRPFGGRGRGSRFYGGRGRGSYNNFSGSRNFSQRRDYGRKPFLPRFGSRFNRSSSFPFQRFKDNRFNRLRDRDVERRRSQEYFRQKEIERKQREESFKLDRERERLRYEREKLERERAEILRLEREKQKMEREHLEREREELRRRQQFSRMDEPRRGSKRNFNRTGSRESDPYWEDRKRPALSSHFSRDGSFHGESSNRENFSRHDSFGKSGGRGEDFNISAKTDFSPVRRGSRRTSESTDREENRVIEKSRRYEGSTPREETGHSSASREREPNHRGPKEVWKTTYDKRSQDRRGRFIERGKGGRHSRGSFRGGRGGSWNAERSSGATMSGSWSSESRKVGFSQNQWRRMDSTMSPQEGMLQQTQSGIYSSSSMGSGGSMSHSSIGGSYGGNRYMGGPMSRY</sequence>
<dbReference type="SMART" id="SM00513">
    <property type="entry name" value="SAP"/>
    <property type="match status" value="1"/>
</dbReference>
<dbReference type="InterPro" id="IPR036361">
    <property type="entry name" value="SAP_dom_sf"/>
</dbReference>
<keyword evidence="8" id="KW-1185">Reference proteome</keyword>
<dbReference type="SUPFAM" id="SSF54928">
    <property type="entry name" value="RNA-binding domain, RBD"/>
    <property type="match status" value="1"/>
</dbReference>
<feature type="compositionally biased region" description="Polar residues" evidence="5">
    <location>
        <begin position="940"/>
        <end position="963"/>
    </location>
</feature>
<organism evidence="8 9">
    <name type="scientific">Limulus polyphemus</name>
    <name type="common">Atlantic horseshoe crab</name>
    <dbReference type="NCBI Taxonomy" id="6850"/>
    <lineage>
        <taxon>Eukaryota</taxon>
        <taxon>Metazoa</taxon>
        <taxon>Ecdysozoa</taxon>
        <taxon>Arthropoda</taxon>
        <taxon>Chelicerata</taxon>
        <taxon>Merostomata</taxon>
        <taxon>Xiphosura</taxon>
        <taxon>Limulidae</taxon>
        <taxon>Limulus</taxon>
    </lineage>
</organism>
<dbReference type="InterPro" id="IPR051738">
    <property type="entry name" value="SAF_Modulators"/>
</dbReference>
<evidence type="ECO:0000259" key="7">
    <source>
        <dbReference type="PROSITE" id="PS50800"/>
    </source>
</evidence>
<feature type="region of interest" description="Disordered" evidence="5">
    <location>
        <begin position="726"/>
        <end position="1000"/>
    </location>
</feature>
<feature type="region of interest" description="Disordered" evidence="5">
    <location>
        <begin position="474"/>
        <end position="646"/>
    </location>
</feature>
<dbReference type="Pfam" id="PF02037">
    <property type="entry name" value="SAP"/>
    <property type="match status" value="1"/>
</dbReference>
<feature type="domain" description="RRM" evidence="6">
    <location>
        <begin position="394"/>
        <end position="472"/>
    </location>
</feature>
<keyword evidence="3" id="KW-0539">Nucleus</keyword>
<dbReference type="Gene3D" id="3.30.70.330">
    <property type="match status" value="1"/>
</dbReference>
<feature type="compositionally biased region" description="Basic and acidic residues" evidence="5">
    <location>
        <begin position="565"/>
        <end position="578"/>
    </location>
</feature>
<feature type="compositionally biased region" description="Low complexity" evidence="5">
    <location>
        <begin position="964"/>
        <end position="984"/>
    </location>
</feature>
<feature type="compositionally biased region" description="Polar residues" evidence="5">
    <location>
        <begin position="301"/>
        <end position="310"/>
    </location>
</feature>
<dbReference type="RefSeq" id="XP_013778321.1">
    <property type="nucleotide sequence ID" value="XM_013922867.2"/>
</dbReference>
<dbReference type="InterPro" id="IPR003034">
    <property type="entry name" value="SAP_dom"/>
</dbReference>